<proteinExistence type="predicted"/>
<evidence type="ECO:0000256" key="4">
    <source>
        <dbReference type="ARBA" id="ARBA00023163"/>
    </source>
</evidence>
<dbReference type="GO" id="GO:0003677">
    <property type="term" value="F:DNA binding"/>
    <property type="evidence" value="ECO:0007669"/>
    <property type="project" value="UniProtKB-UniRule"/>
</dbReference>
<dbReference type="SUPFAM" id="SSF46689">
    <property type="entry name" value="Homeodomain-like"/>
    <property type="match status" value="1"/>
</dbReference>
<dbReference type="PANTHER" id="PTHR43479:SF11">
    <property type="entry name" value="ACREF_ENVCD OPERON REPRESSOR-RELATED"/>
    <property type="match status" value="1"/>
</dbReference>
<dbReference type="EMBL" id="LTAY01000019">
    <property type="protein sequence ID" value="OPX50096.1"/>
    <property type="molecule type" value="Genomic_DNA"/>
</dbReference>
<evidence type="ECO:0000256" key="1">
    <source>
        <dbReference type="ARBA" id="ARBA00022491"/>
    </source>
</evidence>
<comment type="caution">
    <text evidence="7">The sequence shown here is derived from an EMBL/GenBank/DDBJ whole genome shotgun (WGS) entry which is preliminary data.</text>
</comment>
<feature type="domain" description="HTH tetR-type" evidence="6">
    <location>
        <begin position="11"/>
        <end position="71"/>
    </location>
</feature>
<dbReference type="PROSITE" id="PS50977">
    <property type="entry name" value="HTH_TETR_2"/>
    <property type="match status" value="1"/>
</dbReference>
<evidence type="ECO:0000256" key="5">
    <source>
        <dbReference type="PROSITE-ProRule" id="PRU00335"/>
    </source>
</evidence>
<dbReference type="OrthoDB" id="494991at2"/>
<gene>
    <name evidence="7" type="primary">acrR</name>
    <name evidence="7" type="ORF">CLTHE_03080</name>
</gene>
<evidence type="ECO:0000313" key="8">
    <source>
        <dbReference type="Proteomes" id="UP000191448"/>
    </source>
</evidence>
<keyword evidence="1" id="KW-0678">Repressor</keyword>
<dbReference type="InterPro" id="IPR050624">
    <property type="entry name" value="HTH-type_Tx_Regulator"/>
</dbReference>
<protein>
    <submittedName>
        <fullName evidence="7">HTH-type transcriptional regulator AcrR</fullName>
    </submittedName>
</protein>
<keyword evidence="3 5" id="KW-0238">DNA-binding</keyword>
<dbReference type="InterPro" id="IPR001647">
    <property type="entry name" value="HTH_TetR"/>
</dbReference>
<dbReference type="Pfam" id="PF08361">
    <property type="entry name" value="TetR_C_2"/>
    <property type="match status" value="1"/>
</dbReference>
<dbReference type="PRINTS" id="PR00455">
    <property type="entry name" value="HTHTETR"/>
</dbReference>
<dbReference type="InterPro" id="IPR009057">
    <property type="entry name" value="Homeodomain-like_sf"/>
</dbReference>
<keyword evidence="4" id="KW-0804">Transcription</keyword>
<sequence length="200" mass="23358">MESISRKRQGELTKEKIFKNAVRLIKEKGYNDVTVSEICKESGVSKGGFYVHYKSKEDIVRESYYSNMNDYINDRFSKLNKKTLSIKDKIKIFLNLELEFAEYIGYELTCLSYVMNLNECTKGESKHFEKREFSSILKECILEAKEQDMLKEDLSIDEAFLFIESGIRGFMASWCFSNNKFNISLLGKKYIDTIIESILI</sequence>
<reference evidence="7 8" key="1">
    <citation type="submission" date="2016-02" db="EMBL/GenBank/DDBJ databases">
        <title>Genome sequence of Clostridium thermobutyricum DSM 4928.</title>
        <authorList>
            <person name="Poehlein A."/>
            <person name="Daniel R."/>
        </authorList>
    </citation>
    <scope>NUCLEOTIDE SEQUENCE [LARGE SCALE GENOMIC DNA]</scope>
    <source>
        <strain evidence="7 8">DSM 4928</strain>
    </source>
</reference>
<dbReference type="PANTHER" id="PTHR43479">
    <property type="entry name" value="ACREF/ENVCD OPERON REPRESSOR-RELATED"/>
    <property type="match status" value="1"/>
</dbReference>
<accession>A0A1V4SYI7</accession>
<dbReference type="AlphaFoldDB" id="A0A1V4SYI7"/>
<dbReference type="Pfam" id="PF00440">
    <property type="entry name" value="TetR_N"/>
    <property type="match status" value="1"/>
</dbReference>
<dbReference type="SUPFAM" id="SSF48498">
    <property type="entry name" value="Tetracyclin repressor-like, C-terminal domain"/>
    <property type="match status" value="1"/>
</dbReference>
<evidence type="ECO:0000313" key="7">
    <source>
        <dbReference type="EMBL" id="OPX50096.1"/>
    </source>
</evidence>
<name>A0A1V4SYI7_9CLOT</name>
<dbReference type="InterPro" id="IPR036271">
    <property type="entry name" value="Tet_transcr_reg_TetR-rel_C_sf"/>
</dbReference>
<evidence type="ECO:0000256" key="2">
    <source>
        <dbReference type="ARBA" id="ARBA00023015"/>
    </source>
</evidence>
<dbReference type="RefSeq" id="WP_080021691.1">
    <property type="nucleotide sequence ID" value="NZ_LTAY01000019.1"/>
</dbReference>
<organism evidence="7 8">
    <name type="scientific">Clostridium thermobutyricum DSM 4928</name>
    <dbReference type="NCBI Taxonomy" id="1121339"/>
    <lineage>
        <taxon>Bacteria</taxon>
        <taxon>Bacillati</taxon>
        <taxon>Bacillota</taxon>
        <taxon>Clostridia</taxon>
        <taxon>Eubacteriales</taxon>
        <taxon>Clostridiaceae</taxon>
        <taxon>Clostridium</taxon>
    </lineage>
</organism>
<dbReference type="Gene3D" id="1.10.357.10">
    <property type="entry name" value="Tetracycline Repressor, domain 2"/>
    <property type="match status" value="1"/>
</dbReference>
<dbReference type="InterPro" id="IPR013572">
    <property type="entry name" value="Tscrpt_reg_MAATS_C"/>
</dbReference>
<keyword evidence="2" id="KW-0805">Transcription regulation</keyword>
<evidence type="ECO:0000256" key="3">
    <source>
        <dbReference type="ARBA" id="ARBA00023125"/>
    </source>
</evidence>
<evidence type="ECO:0000259" key="6">
    <source>
        <dbReference type="PROSITE" id="PS50977"/>
    </source>
</evidence>
<dbReference type="Proteomes" id="UP000191448">
    <property type="component" value="Unassembled WGS sequence"/>
</dbReference>
<feature type="DNA-binding region" description="H-T-H motif" evidence="5">
    <location>
        <begin position="34"/>
        <end position="53"/>
    </location>
</feature>